<protein>
    <submittedName>
        <fullName evidence="2">NR LBD domain-containing protein</fullName>
    </submittedName>
</protein>
<sequence length="217" mass="25312">LNLEAIKLDEEVRSEKEFDVTDAMHFLHAQFRCQGQPFPCQGIRAFPQINVPQPASDHRVETVLEAARVLAIWNGIGTLTDEVKWTCDPFHRRVTPPSVGLAYAFFRTRCLHISICTSMVLHDAIMKPNQIQGWFYDMTEIFEIGWKIAKTTDWHLVRTEIGKEQHKALVVVLETLRRLKHLQRSIKNVDVFYYRKFSEVHLRKNELFCDELGHVVL</sequence>
<proteinExistence type="predicted"/>
<organism evidence="1 2">
    <name type="scientific">Heligmosomoides polygyrus</name>
    <name type="common">Parasitic roundworm</name>
    <dbReference type="NCBI Taxonomy" id="6339"/>
    <lineage>
        <taxon>Eukaryota</taxon>
        <taxon>Metazoa</taxon>
        <taxon>Ecdysozoa</taxon>
        <taxon>Nematoda</taxon>
        <taxon>Chromadorea</taxon>
        <taxon>Rhabditida</taxon>
        <taxon>Rhabditina</taxon>
        <taxon>Rhabditomorpha</taxon>
        <taxon>Strongyloidea</taxon>
        <taxon>Heligmosomidae</taxon>
        <taxon>Heligmosomoides</taxon>
    </lineage>
</organism>
<dbReference type="WBParaSite" id="HPBE_0000242601-mRNA-1">
    <property type="protein sequence ID" value="HPBE_0000242601-mRNA-1"/>
    <property type="gene ID" value="HPBE_0000242601"/>
</dbReference>
<dbReference type="Proteomes" id="UP000050761">
    <property type="component" value="Unassembled WGS sequence"/>
</dbReference>
<accession>A0A183F8D4</accession>
<dbReference type="AlphaFoldDB" id="A0A183F8D4"/>
<keyword evidence="1" id="KW-1185">Reference proteome</keyword>
<reference evidence="2" key="1">
    <citation type="submission" date="2019-09" db="UniProtKB">
        <authorList>
            <consortium name="WormBaseParasite"/>
        </authorList>
    </citation>
    <scope>IDENTIFICATION</scope>
</reference>
<name>A0A183F8D4_HELPZ</name>
<evidence type="ECO:0000313" key="2">
    <source>
        <dbReference type="WBParaSite" id="HPBE_0000242601-mRNA-1"/>
    </source>
</evidence>
<evidence type="ECO:0000313" key="1">
    <source>
        <dbReference type="Proteomes" id="UP000050761"/>
    </source>
</evidence>